<proteinExistence type="predicted"/>
<sequence>MTICYVKLKKGIDMLKMQQINITQEFNAPVEKVFAILSEHENLNKLFAPAKVTRLSDGQDARNGVGSARKLSIPLTPSFVETNLVYKENELIEYAITSGIAPIKAHRGVMKFTDLGNNRSRLDYTISFKGRVPFIGPIVKFALQNRVSRGLKKLKV</sequence>
<evidence type="ECO:0000313" key="1">
    <source>
        <dbReference type="EMBL" id="EFF82550.1"/>
    </source>
</evidence>
<dbReference type="AlphaFoldDB" id="D4XQH8"/>
<evidence type="ECO:0008006" key="3">
    <source>
        <dbReference type="Google" id="ProtNLM"/>
    </source>
</evidence>
<dbReference type="InterPro" id="IPR023393">
    <property type="entry name" value="START-like_dom_sf"/>
</dbReference>
<accession>D4XQH8</accession>
<reference evidence="2" key="1">
    <citation type="submission" date="2010-03" db="EMBL/GenBank/DDBJ databases">
        <title>Complete sequence of Mobiluncus curtisii ATCC 43063.</title>
        <authorList>
            <person name="Muzny D."/>
            <person name="Qin X."/>
            <person name="Deng J."/>
            <person name="Jiang H."/>
            <person name="Liu Y."/>
            <person name="Qu J."/>
            <person name="Song X.-Z."/>
            <person name="Zhang L."/>
            <person name="Thornton R."/>
            <person name="Coyle M."/>
            <person name="Francisco L."/>
            <person name="Jackson L."/>
            <person name="Javaid M."/>
            <person name="Korchina V."/>
            <person name="Kovar C."/>
            <person name="Mata R."/>
            <person name="Mathew T."/>
            <person name="Ngo R."/>
            <person name="Nguyen L."/>
            <person name="Nguyen N."/>
            <person name="Okwuonu G."/>
            <person name="Ongeri F."/>
            <person name="Pham C."/>
            <person name="Simmons D."/>
            <person name="Wilczek-Boney K."/>
            <person name="Hale W."/>
            <person name="Jakkamsetti A."/>
            <person name="Pham P."/>
            <person name="Ruth R."/>
            <person name="San Lucas F."/>
            <person name="Warren J."/>
            <person name="Zhang J."/>
            <person name="Zhao Z."/>
            <person name="Zhou C."/>
            <person name="Zhu D."/>
            <person name="Lee S."/>
            <person name="Bess C."/>
            <person name="Blankenburg K."/>
            <person name="Forbes L."/>
            <person name="Fu Q."/>
            <person name="Gubbala S."/>
            <person name="Hirani K."/>
            <person name="Jayaseelan J.C."/>
            <person name="Lara F."/>
            <person name="Munidasa M."/>
            <person name="Palculict T."/>
            <person name="Patil S."/>
            <person name="Pu L.-L."/>
            <person name="Saada N."/>
            <person name="Tang L."/>
            <person name="Weissenberger G."/>
            <person name="Zhu Y."/>
            <person name="Hemphill L."/>
            <person name="Shang Y."/>
            <person name="Youmans B."/>
            <person name="Ayvaz T."/>
            <person name="Ross M."/>
            <person name="Santibanez J."/>
            <person name="Aqrawi P."/>
            <person name="Gross S."/>
            <person name="Joshi V."/>
            <person name="Fowler G."/>
            <person name="Nazareth L."/>
            <person name="Reid J."/>
            <person name="Worley K."/>
            <person name="Petrosino J."/>
            <person name="Highlander S."/>
            <person name="Gibbs R."/>
            <person name="Gibbs R."/>
        </authorList>
    </citation>
    <scope>NUCLEOTIDE SEQUENCE [LARGE SCALE GENOMIC DNA]</scope>
    <source>
        <strain evidence="2">ATCC 19194</strain>
    </source>
</reference>
<dbReference type="SUPFAM" id="SSF55961">
    <property type="entry name" value="Bet v1-like"/>
    <property type="match status" value="1"/>
</dbReference>
<dbReference type="Gene3D" id="3.30.530.20">
    <property type="match status" value="1"/>
</dbReference>
<dbReference type="EMBL" id="ADMT01000172">
    <property type="protein sequence ID" value="EFF82550.1"/>
    <property type="molecule type" value="Genomic_DNA"/>
</dbReference>
<dbReference type="Pfam" id="PF10604">
    <property type="entry name" value="Polyketide_cyc2"/>
    <property type="match status" value="1"/>
</dbReference>
<comment type="caution">
    <text evidence="1">The sequence shown here is derived from an EMBL/GenBank/DDBJ whole genome shotgun (WGS) entry which is preliminary data.</text>
</comment>
<protein>
    <recommendedName>
        <fullName evidence="3">Polyketide cyclase/dehydrase</fullName>
    </recommendedName>
</protein>
<evidence type="ECO:0000313" key="2">
    <source>
        <dbReference type="Proteomes" id="UP000003085"/>
    </source>
</evidence>
<dbReference type="InterPro" id="IPR019587">
    <property type="entry name" value="Polyketide_cyclase/dehydratase"/>
</dbReference>
<dbReference type="HOGENOM" id="CLU_122733_2_0_6"/>
<organism evidence="1 2">
    <name type="scientific">Acinetobacter haemolyticus ATCC 19194</name>
    <dbReference type="NCBI Taxonomy" id="707232"/>
    <lineage>
        <taxon>Bacteria</taxon>
        <taxon>Pseudomonadati</taxon>
        <taxon>Pseudomonadota</taxon>
        <taxon>Gammaproteobacteria</taxon>
        <taxon>Moraxellales</taxon>
        <taxon>Moraxellaceae</taxon>
        <taxon>Acinetobacter</taxon>
    </lineage>
</organism>
<name>D4XQH8_ACIHA</name>
<dbReference type="Proteomes" id="UP000003085">
    <property type="component" value="Unassembled WGS sequence"/>
</dbReference>
<dbReference type="CDD" id="cd07821">
    <property type="entry name" value="PYR_PYL_RCAR_like"/>
    <property type="match status" value="1"/>
</dbReference>
<gene>
    <name evidence="1" type="ORF">HMP0015_1970</name>
</gene>